<evidence type="ECO:0000313" key="2">
    <source>
        <dbReference type="Proteomes" id="UP000595446"/>
    </source>
</evidence>
<sequence length="176" mass="18778">MPSGAAGYAAAVDALAETAVETWRRSRLSRWLRLNGYVAFDLPRTVTALGGLLLVGIIVAHAYVLATQQALPLYFVLYCAVLITACMLAAGGMWLAVKPRAPQLGWFAGDLVSVVVIVLYFASRAASLPGLIALTGRWDFAPATFALAFAGAFVAVHMSVLLGINVAYPQRQGWHD</sequence>
<proteinExistence type="predicted"/>
<evidence type="ECO:0000313" key="1">
    <source>
        <dbReference type="EMBL" id="BCO36710.1"/>
    </source>
</evidence>
<reference evidence="1 2" key="1">
    <citation type="submission" date="2020-12" db="EMBL/GenBank/DDBJ databases">
        <title>Complete genome sequence of Mycobacterium heckeshornense JCM 15655T, closely related to a pathogenic non-tuberculous mycobacterial species Mycobacterium xenopi.</title>
        <authorList>
            <person name="Yoshida M."/>
            <person name="Fukano H."/>
            <person name="Asakura T."/>
            <person name="Suzuki M."/>
            <person name="Hoshino Y."/>
        </authorList>
    </citation>
    <scope>NUCLEOTIDE SEQUENCE [LARGE SCALE GENOMIC DNA]</scope>
    <source>
        <strain evidence="1 2">JCM 15655</strain>
    </source>
</reference>
<organism evidence="1 2">
    <name type="scientific">Mycobacterium heckeshornense</name>
    <dbReference type="NCBI Taxonomy" id="110505"/>
    <lineage>
        <taxon>Bacteria</taxon>
        <taxon>Bacillati</taxon>
        <taxon>Actinomycetota</taxon>
        <taxon>Actinomycetes</taxon>
        <taxon>Mycobacteriales</taxon>
        <taxon>Mycobacteriaceae</taxon>
        <taxon>Mycobacterium</taxon>
    </lineage>
</organism>
<protein>
    <submittedName>
        <fullName evidence="1">Uncharacterized protein</fullName>
    </submittedName>
</protein>
<dbReference type="EMBL" id="AP024237">
    <property type="protein sequence ID" value="BCO36710.1"/>
    <property type="molecule type" value="Genomic_DNA"/>
</dbReference>
<dbReference type="Proteomes" id="UP000595446">
    <property type="component" value="Chromosome"/>
</dbReference>
<name>A0A7R7TXZ6_9MYCO</name>
<keyword evidence="2" id="KW-1185">Reference proteome</keyword>
<gene>
    <name evidence="1" type="ORF">MHEC_31430</name>
</gene>
<accession>A0A7R7TXZ6</accession>
<dbReference type="AlphaFoldDB" id="A0A7R7TXZ6"/>